<dbReference type="SUPFAM" id="SSF56601">
    <property type="entry name" value="beta-lactamase/transpeptidase-like"/>
    <property type="match status" value="1"/>
</dbReference>
<dbReference type="EMBL" id="DVMS01000076">
    <property type="protein sequence ID" value="HIU38570.1"/>
    <property type="molecule type" value="Genomic_DNA"/>
</dbReference>
<comment type="similarity">
    <text evidence="2">Belongs to the class-A beta-lactamase family.</text>
</comment>
<dbReference type="NCBIfam" id="NF033103">
    <property type="entry name" value="bla_class_A"/>
    <property type="match status" value="1"/>
</dbReference>
<reference evidence="6" key="2">
    <citation type="journal article" date="2021" name="PeerJ">
        <title>Extensive microbial diversity within the chicken gut microbiome revealed by metagenomics and culture.</title>
        <authorList>
            <person name="Gilroy R."/>
            <person name="Ravi A."/>
            <person name="Getino M."/>
            <person name="Pursley I."/>
            <person name="Horton D.L."/>
            <person name="Alikhan N.F."/>
            <person name="Baker D."/>
            <person name="Gharbi K."/>
            <person name="Hall N."/>
            <person name="Watson M."/>
            <person name="Adriaenssens E.M."/>
            <person name="Foster-Nyarko E."/>
            <person name="Jarju S."/>
            <person name="Secka A."/>
            <person name="Antonio M."/>
            <person name="Oren A."/>
            <person name="Chaudhuri R.R."/>
            <person name="La Ragione R."/>
            <person name="Hildebrand F."/>
            <person name="Pallen M.J."/>
        </authorList>
    </citation>
    <scope>NUCLEOTIDE SEQUENCE</scope>
    <source>
        <strain evidence="6">17073</strain>
    </source>
</reference>
<evidence type="ECO:0000256" key="4">
    <source>
        <dbReference type="SAM" id="SignalP"/>
    </source>
</evidence>
<dbReference type="InterPro" id="IPR045155">
    <property type="entry name" value="Beta-lactam_cat"/>
</dbReference>
<evidence type="ECO:0000313" key="6">
    <source>
        <dbReference type="EMBL" id="HIU38570.1"/>
    </source>
</evidence>
<dbReference type="EC" id="3.5.2.6" evidence="3"/>
<evidence type="ECO:0000256" key="2">
    <source>
        <dbReference type="ARBA" id="ARBA00009009"/>
    </source>
</evidence>
<dbReference type="InterPro" id="IPR012338">
    <property type="entry name" value="Beta-lactam/transpept-like"/>
</dbReference>
<evidence type="ECO:0000256" key="1">
    <source>
        <dbReference type="ARBA" id="ARBA00001526"/>
    </source>
</evidence>
<dbReference type="Pfam" id="PF13354">
    <property type="entry name" value="Beta-lactamase2"/>
    <property type="match status" value="1"/>
</dbReference>
<dbReference type="GO" id="GO:0008800">
    <property type="term" value="F:beta-lactamase activity"/>
    <property type="evidence" value="ECO:0007669"/>
    <property type="project" value="UniProtKB-EC"/>
</dbReference>
<feature type="chain" id="PRO_5038679612" description="beta-lactamase" evidence="4">
    <location>
        <begin position="19"/>
        <end position="298"/>
    </location>
</feature>
<gene>
    <name evidence="6" type="primary">bla</name>
    <name evidence="6" type="ORF">IAD18_02750</name>
</gene>
<organism evidence="6 7">
    <name type="scientific">Candidatus Limisoma intestinavium</name>
    <dbReference type="NCBI Taxonomy" id="2840856"/>
    <lineage>
        <taxon>Bacteria</taxon>
        <taxon>Pseudomonadati</taxon>
        <taxon>Bacteroidota</taxon>
        <taxon>Bacteroidia</taxon>
        <taxon>Bacteroidales</taxon>
        <taxon>Candidatus Limisoma</taxon>
    </lineage>
</organism>
<dbReference type="PANTHER" id="PTHR35333">
    <property type="entry name" value="BETA-LACTAMASE"/>
    <property type="match status" value="1"/>
</dbReference>
<dbReference type="PANTHER" id="PTHR35333:SF3">
    <property type="entry name" value="BETA-LACTAMASE-TYPE TRANSPEPTIDASE FOLD CONTAINING PROTEIN"/>
    <property type="match status" value="1"/>
</dbReference>
<dbReference type="GO" id="GO:0046677">
    <property type="term" value="P:response to antibiotic"/>
    <property type="evidence" value="ECO:0007669"/>
    <property type="project" value="InterPro"/>
</dbReference>
<proteinExistence type="inferred from homology"/>
<evidence type="ECO:0000313" key="7">
    <source>
        <dbReference type="Proteomes" id="UP000824076"/>
    </source>
</evidence>
<comment type="caution">
    <text evidence="6">The sequence shown here is derived from an EMBL/GenBank/DDBJ whole genome shotgun (WGS) entry which is preliminary data.</text>
</comment>
<feature type="domain" description="Beta-lactamase class A catalytic" evidence="5">
    <location>
        <begin position="45"/>
        <end position="266"/>
    </location>
</feature>
<dbReference type="AlphaFoldDB" id="A0A9D1IJ95"/>
<dbReference type="Gene3D" id="3.40.710.10">
    <property type="entry name" value="DD-peptidase/beta-lactamase superfamily"/>
    <property type="match status" value="1"/>
</dbReference>
<reference evidence="6" key="1">
    <citation type="submission" date="2020-10" db="EMBL/GenBank/DDBJ databases">
        <authorList>
            <person name="Gilroy R."/>
        </authorList>
    </citation>
    <scope>NUCLEOTIDE SEQUENCE</scope>
    <source>
        <strain evidence="6">17073</strain>
    </source>
</reference>
<dbReference type="GO" id="GO:0030655">
    <property type="term" value="P:beta-lactam antibiotic catabolic process"/>
    <property type="evidence" value="ECO:0007669"/>
    <property type="project" value="InterPro"/>
</dbReference>
<evidence type="ECO:0000256" key="3">
    <source>
        <dbReference type="ARBA" id="ARBA00012865"/>
    </source>
</evidence>
<keyword evidence="4" id="KW-0732">Signal</keyword>
<feature type="signal peptide" evidence="4">
    <location>
        <begin position="1"/>
        <end position="18"/>
    </location>
</feature>
<accession>A0A9D1IJ95</accession>
<dbReference type="Proteomes" id="UP000824076">
    <property type="component" value="Unassembled WGS sequence"/>
</dbReference>
<protein>
    <recommendedName>
        <fullName evidence="3">beta-lactamase</fullName>
        <ecNumber evidence="3">3.5.2.6</ecNumber>
    </recommendedName>
</protein>
<sequence>MILSVALVALSGLGSVSASEHGALCDSIGQFVAGFKAETGVAVMLPDGDTLSVNNNRRYPMLSVVKLPLGMAVADMMERRRLPLDTEVEVAKADLLPDTYSPLRDARPNGGFQMTVEELLNYSLQLSDNNACDILFRFVGGTAVVERYVHSIGVQECNIRCTEEQMHFHPDDCYLNYSTPLAAVRLLNVLGEEAKERPLFGHVMQTIGACETGLNRIPHPLADTGAVVYHKTGTGGYNARGQLVAVNDIGIVELPGGITYTLAVFVKDSSESPETTESIIAGVSKIVYDYVIENNKKY</sequence>
<dbReference type="InterPro" id="IPR000871">
    <property type="entry name" value="Beta-lactam_class-A"/>
</dbReference>
<name>A0A9D1IJ95_9BACT</name>
<comment type="catalytic activity">
    <reaction evidence="1">
        <text>a beta-lactam + H2O = a substituted beta-amino acid</text>
        <dbReference type="Rhea" id="RHEA:20401"/>
        <dbReference type="ChEBI" id="CHEBI:15377"/>
        <dbReference type="ChEBI" id="CHEBI:35627"/>
        <dbReference type="ChEBI" id="CHEBI:140347"/>
        <dbReference type="EC" id="3.5.2.6"/>
    </reaction>
</comment>
<evidence type="ECO:0000259" key="5">
    <source>
        <dbReference type="Pfam" id="PF13354"/>
    </source>
</evidence>